<sequence>MMSSVPWRRLRRRCEARLAALPLPAPFSAQALCELVAAERGRPIRLLPMERTVDVCGMWVLADDVDLIFYERATTSPHQQHIILHELSHLLCDHYPSGVAEPDHWRLLLPDLDPRMVHRMLGRTAYTEVEEQEAELLASLIQQRAAQLTPPGDAPETNALTRRIKTLLDWSASDRPDGAP</sequence>
<evidence type="ECO:0000313" key="2">
    <source>
        <dbReference type="EMBL" id="MBB5132432.1"/>
    </source>
</evidence>
<keyword evidence="3" id="KW-1185">Reference proteome</keyword>
<name>A0A840NZ58_9ACTN</name>
<accession>A0A840NZ58</accession>
<evidence type="ECO:0000256" key="1">
    <source>
        <dbReference type="SAM" id="SignalP"/>
    </source>
</evidence>
<dbReference type="RefSeq" id="WP_185049374.1">
    <property type="nucleotide sequence ID" value="NZ_BAABIX010000003.1"/>
</dbReference>
<proteinExistence type="predicted"/>
<protein>
    <recommendedName>
        <fullName evidence="4">IrrE N-terminal-like domain-containing protein</fullName>
    </recommendedName>
</protein>
<comment type="caution">
    <text evidence="2">The sequence shown here is derived from an EMBL/GenBank/DDBJ whole genome shotgun (WGS) entry which is preliminary data.</text>
</comment>
<gene>
    <name evidence="2" type="ORF">HNP84_002148</name>
</gene>
<dbReference type="Proteomes" id="UP000578449">
    <property type="component" value="Unassembled WGS sequence"/>
</dbReference>
<organism evidence="2 3">
    <name type="scientific">Thermocatellispora tengchongensis</name>
    <dbReference type="NCBI Taxonomy" id="1073253"/>
    <lineage>
        <taxon>Bacteria</taxon>
        <taxon>Bacillati</taxon>
        <taxon>Actinomycetota</taxon>
        <taxon>Actinomycetes</taxon>
        <taxon>Streptosporangiales</taxon>
        <taxon>Streptosporangiaceae</taxon>
        <taxon>Thermocatellispora</taxon>
    </lineage>
</organism>
<evidence type="ECO:0000313" key="3">
    <source>
        <dbReference type="Proteomes" id="UP000578449"/>
    </source>
</evidence>
<reference evidence="2 3" key="1">
    <citation type="submission" date="2020-08" db="EMBL/GenBank/DDBJ databases">
        <title>Genomic Encyclopedia of Type Strains, Phase IV (KMG-IV): sequencing the most valuable type-strain genomes for metagenomic binning, comparative biology and taxonomic classification.</title>
        <authorList>
            <person name="Goeker M."/>
        </authorList>
    </citation>
    <scope>NUCLEOTIDE SEQUENCE [LARGE SCALE GENOMIC DNA]</scope>
    <source>
        <strain evidence="2 3">DSM 45615</strain>
    </source>
</reference>
<feature type="chain" id="PRO_5039050652" description="IrrE N-terminal-like domain-containing protein" evidence="1">
    <location>
        <begin position="32"/>
        <end position="180"/>
    </location>
</feature>
<evidence type="ECO:0008006" key="4">
    <source>
        <dbReference type="Google" id="ProtNLM"/>
    </source>
</evidence>
<keyword evidence="1" id="KW-0732">Signal</keyword>
<feature type="signal peptide" evidence="1">
    <location>
        <begin position="1"/>
        <end position="31"/>
    </location>
</feature>
<dbReference type="EMBL" id="JACHGN010000004">
    <property type="protein sequence ID" value="MBB5132432.1"/>
    <property type="molecule type" value="Genomic_DNA"/>
</dbReference>
<dbReference type="AlphaFoldDB" id="A0A840NZ58"/>